<name>A0ACD3ADN2_9AGAR</name>
<dbReference type="EMBL" id="ML208502">
    <property type="protein sequence ID" value="TFK63842.1"/>
    <property type="molecule type" value="Genomic_DNA"/>
</dbReference>
<organism evidence="1 2">
    <name type="scientific">Pluteus cervinus</name>
    <dbReference type="NCBI Taxonomy" id="181527"/>
    <lineage>
        <taxon>Eukaryota</taxon>
        <taxon>Fungi</taxon>
        <taxon>Dikarya</taxon>
        <taxon>Basidiomycota</taxon>
        <taxon>Agaricomycotina</taxon>
        <taxon>Agaricomycetes</taxon>
        <taxon>Agaricomycetidae</taxon>
        <taxon>Agaricales</taxon>
        <taxon>Pluteineae</taxon>
        <taxon>Pluteaceae</taxon>
        <taxon>Pluteus</taxon>
    </lineage>
</organism>
<protein>
    <submittedName>
        <fullName evidence="1">Uncharacterized protein</fullName>
    </submittedName>
</protein>
<evidence type="ECO:0000313" key="2">
    <source>
        <dbReference type="Proteomes" id="UP000308600"/>
    </source>
</evidence>
<gene>
    <name evidence="1" type="ORF">BDN72DRAFT_847228</name>
</gene>
<keyword evidence="2" id="KW-1185">Reference proteome</keyword>
<dbReference type="Proteomes" id="UP000308600">
    <property type="component" value="Unassembled WGS sequence"/>
</dbReference>
<reference evidence="1 2" key="1">
    <citation type="journal article" date="2019" name="Nat. Ecol. Evol.">
        <title>Megaphylogeny resolves global patterns of mushroom evolution.</title>
        <authorList>
            <person name="Varga T."/>
            <person name="Krizsan K."/>
            <person name="Foldi C."/>
            <person name="Dima B."/>
            <person name="Sanchez-Garcia M."/>
            <person name="Sanchez-Ramirez S."/>
            <person name="Szollosi G.J."/>
            <person name="Szarkandi J.G."/>
            <person name="Papp V."/>
            <person name="Albert L."/>
            <person name="Andreopoulos W."/>
            <person name="Angelini C."/>
            <person name="Antonin V."/>
            <person name="Barry K.W."/>
            <person name="Bougher N.L."/>
            <person name="Buchanan P."/>
            <person name="Buyck B."/>
            <person name="Bense V."/>
            <person name="Catcheside P."/>
            <person name="Chovatia M."/>
            <person name="Cooper J."/>
            <person name="Damon W."/>
            <person name="Desjardin D."/>
            <person name="Finy P."/>
            <person name="Geml J."/>
            <person name="Haridas S."/>
            <person name="Hughes K."/>
            <person name="Justo A."/>
            <person name="Karasinski D."/>
            <person name="Kautmanova I."/>
            <person name="Kiss B."/>
            <person name="Kocsube S."/>
            <person name="Kotiranta H."/>
            <person name="LaButti K.M."/>
            <person name="Lechner B.E."/>
            <person name="Liimatainen K."/>
            <person name="Lipzen A."/>
            <person name="Lukacs Z."/>
            <person name="Mihaltcheva S."/>
            <person name="Morgado L.N."/>
            <person name="Niskanen T."/>
            <person name="Noordeloos M.E."/>
            <person name="Ohm R.A."/>
            <person name="Ortiz-Santana B."/>
            <person name="Ovrebo C."/>
            <person name="Racz N."/>
            <person name="Riley R."/>
            <person name="Savchenko A."/>
            <person name="Shiryaev A."/>
            <person name="Soop K."/>
            <person name="Spirin V."/>
            <person name="Szebenyi C."/>
            <person name="Tomsovsky M."/>
            <person name="Tulloss R.E."/>
            <person name="Uehling J."/>
            <person name="Grigoriev I.V."/>
            <person name="Vagvolgyi C."/>
            <person name="Papp T."/>
            <person name="Martin F.M."/>
            <person name="Miettinen O."/>
            <person name="Hibbett D.S."/>
            <person name="Nagy L.G."/>
        </authorList>
    </citation>
    <scope>NUCLEOTIDE SEQUENCE [LARGE SCALE GENOMIC DNA]</scope>
    <source>
        <strain evidence="1 2">NL-1719</strain>
    </source>
</reference>
<proteinExistence type="predicted"/>
<accession>A0ACD3ADN2</accession>
<evidence type="ECO:0000313" key="1">
    <source>
        <dbReference type="EMBL" id="TFK63842.1"/>
    </source>
</evidence>
<sequence length="191" mass="17787">MRTNFFIAAIFFAVVSSAQARAVLPKQVADSIGDSGHIVVDCSRFPRTCHIEEGRSESSTDAAEDAERRPGLLSGLLGGGGRVKPPGGFGGVGGSAGISGSAGIRGSAGIGGGLGGAGGVGGSIGGSAGAGMRGSGGAVGGAGGSAGVSGSAGIDGSAGFGGAFKLGSVGDMVGGIVDGVLDPVLGDSAMY</sequence>